<name>A0ABP8HG81_9SPHI</name>
<gene>
    <name evidence="2" type="ORF">GCM10023149_49230</name>
</gene>
<dbReference type="EMBL" id="BAABFT010000021">
    <property type="protein sequence ID" value="GAA4338888.1"/>
    <property type="molecule type" value="Genomic_DNA"/>
</dbReference>
<evidence type="ECO:0000313" key="3">
    <source>
        <dbReference type="Proteomes" id="UP001500582"/>
    </source>
</evidence>
<proteinExistence type="predicted"/>
<accession>A0ABP8HG81</accession>
<comment type="caution">
    <text evidence="2">The sequence shown here is derived from an EMBL/GenBank/DDBJ whole genome shotgun (WGS) entry which is preliminary data.</text>
</comment>
<dbReference type="RefSeq" id="WP_345213876.1">
    <property type="nucleotide sequence ID" value="NZ_BAABFT010000021.1"/>
</dbReference>
<sequence length="183" mass="20159">MNTLLSFKTNTKLLLAAAMLFLAFGAQAQYKTKRIGNKPRNGSSNSTFAVKKGDQVAIKMDAGKKPVQLLKLDFGANNTRSDTVKFKVNVYPFKDVTPGKNLVTQEIIGQIIPGKQRVEVNLEPYNITASGDILVAIEWLNNRGGAEMSFSIGLFNGGTYHYEIDTWKKMPVAGVDFNVLVKK</sequence>
<protein>
    <submittedName>
        <fullName evidence="2">Uncharacterized protein</fullName>
    </submittedName>
</protein>
<keyword evidence="3" id="KW-1185">Reference proteome</keyword>
<dbReference type="Proteomes" id="UP001500582">
    <property type="component" value="Unassembled WGS sequence"/>
</dbReference>
<evidence type="ECO:0000313" key="2">
    <source>
        <dbReference type="EMBL" id="GAA4338888.1"/>
    </source>
</evidence>
<keyword evidence="1" id="KW-0732">Signal</keyword>
<evidence type="ECO:0000256" key="1">
    <source>
        <dbReference type="SAM" id="SignalP"/>
    </source>
</evidence>
<reference evidence="3" key="1">
    <citation type="journal article" date="2019" name="Int. J. Syst. Evol. Microbiol.">
        <title>The Global Catalogue of Microorganisms (GCM) 10K type strain sequencing project: providing services to taxonomists for standard genome sequencing and annotation.</title>
        <authorList>
            <consortium name="The Broad Institute Genomics Platform"/>
            <consortium name="The Broad Institute Genome Sequencing Center for Infectious Disease"/>
            <person name="Wu L."/>
            <person name="Ma J."/>
        </authorList>
    </citation>
    <scope>NUCLEOTIDE SEQUENCE [LARGE SCALE GENOMIC DNA]</scope>
    <source>
        <strain evidence="3">JCM 17705</strain>
    </source>
</reference>
<organism evidence="2 3">
    <name type="scientific">Mucilaginibacter gynuensis</name>
    <dbReference type="NCBI Taxonomy" id="1302236"/>
    <lineage>
        <taxon>Bacteria</taxon>
        <taxon>Pseudomonadati</taxon>
        <taxon>Bacteroidota</taxon>
        <taxon>Sphingobacteriia</taxon>
        <taxon>Sphingobacteriales</taxon>
        <taxon>Sphingobacteriaceae</taxon>
        <taxon>Mucilaginibacter</taxon>
    </lineage>
</organism>
<feature type="signal peptide" evidence="1">
    <location>
        <begin position="1"/>
        <end position="28"/>
    </location>
</feature>
<feature type="chain" id="PRO_5045707440" evidence="1">
    <location>
        <begin position="29"/>
        <end position="183"/>
    </location>
</feature>